<accession>A0ACB8F293</accession>
<keyword evidence="2" id="KW-1185">Reference proteome</keyword>
<protein>
    <submittedName>
        <fullName evidence="1">Uncharacterized protein</fullName>
    </submittedName>
</protein>
<organism evidence="1 2">
    <name type="scientific">Sphaerodactylus townsendi</name>
    <dbReference type="NCBI Taxonomy" id="933632"/>
    <lineage>
        <taxon>Eukaryota</taxon>
        <taxon>Metazoa</taxon>
        <taxon>Chordata</taxon>
        <taxon>Craniata</taxon>
        <taxon>Vertebrata</taxon>
        <taxon>Euteleostomi</taxon>
        <taxon>Lepidosauria</taxon>
        <taxon>Squamata</taxon>
        <taxon>Bifurcata</taxon>
        <taxon>Gekkota</taxon>
        <taxon>Sphaerodactylidae</taxon>
        <taxon>Sphaerodactylus</taxon>
    </lineage>
</organism>
<dbReference type="EMBL" id="CM037618">
    <property type="protein sequence ID" value="KAH7999259.1"/>
    <property type="molecule type" value="Genomic_DNA"/>
</dbReference>
<name>A0ACB8F293_9SAUR</name>
<gene>
    <name evidence="1" type="ORF">K3G42_007458</name>
</gene>
<reference evidence="1" key="1">
    <citation type="submission" date="2021-08" db="EMBL/GenBank/DDBJ databases">
        <title>The first chromosome-level gecko genome reveals the dynamic sex chromosomes of Neotropical dwarf geckos (Sphaerodactylidae: Sphaerodactylus).</title>
        <authorList>
            <person name="Pinto B.J."/>
            <person name="Keating S.E."/>
            <person name="Gamble T."/>
        </authorList>
    </citation>
    <scope>NUCLEOTIDE SEQUENCE</scope>
    <source>
        <strain evidence="1">TG3544</strain>
    </source>
</reference>
<comment type="caution">
    <text evidence="1">The sequence shown here is derived from an EMBL/GenBank/DDBJ whole genome shotgun (WGS) entry which is preliminary data.</text>
</comment>
<evidence type="ECO:0000313" key="2">
    <source>
        <dbReference type="Proteomes" id="UP000827872"/>
    </source>
</evidence>
<evidence type="ECO:0000313" key="1">
    <source>
        <dbReference type="EMBL" id="KAH7999259.1"/>
    </source>
</evidence>
<dbReference type="Proteomes" id="UP000827872">
    <property type="component" value="Linkage Group LG05"/>
</dbReference>
<sequence>MASTSVILAREEATAPAATYSYCSQPRAVAHKRRYRDAPEAKDLDEEPVHYANLMYERRVVRGNTYALHLLPWVGSAVLMSNIVFEYEQ</sequence>
<proteinExistence type="predicted"/>